<sequence length="1005" mass="108607">MSYSIVARMLLALLLTLAPALAARAGEALILLSPDGLYYAPATINVKIQCVSDDDHFPKTVYLYLDDVLLRTSACDVPDYVLNLPRGQYVLHTNAVDVHGHNLNEQRQSFNVLIPGDLPPSITLNPITGGPYSAPATIPLSVTATDSDGQVVSVEYFANNQSIATTTQPPFQFTWSGVAAGSYSLTAKATDNNGMARVSQPRTVTVEPMSVPGQIEGVRDNGAGGFDAYGWACLAGTSASIDVQLFARDTAPNGGVLIGTVRADQTSEPAISAACRTSGTPHRFSFTLTEATRRAHPNKKLFAYGVGAGANVLLGQSGQHSIPGWQLLSRRFVYDQYQQLCKTIEPETGATVMEYDAAGNPSWSAAGLALPDTAVCNRTEAQASGRVVTRTYDKHNRVKNLTFPDGVGSQVWSYKPDGLPSSVRTASGGNGMPLYSTYSYNKRRLPEGETNTDLVALSDSAAYRYDPYGNLEQVRYPSLLAIDYLPNALGQPTTVRDSNGAVYASAIGYYPNGALRTFAYGNGVVHTMTQNARQLPLRSVDAGVLDLQTTYDGNGNVAQIKDLGRGDQYTRSMEYDDLDRLQAAGSCSFGGDCWHRFTYDAIDNLKSWSLGGVKDHRYYYDARNQLTNIQSAAGATLIGLSYDVQGNLTNKNGRQFQFDYGNRLRQVVGLQTYRYDAQGRRVIALSSSNEERTFYSGPGQLLSRHQSNTNTTSEYFYLAGSVIAQRDVTPGVGEAGDVVLVKYQHTDALGSPVAVSNQAGQVINRTDWEPFGSAIAKPAYDGIGYTGHLVDGVTALTYMQQRYYDAAIGRFLSMDPVGTSPRNGINFNRYWYASNNPYKNTDPDGRCDGPSTCAIDRDIAAMNQGKMSTEEFMDRSSARASGAAIGLTIVLTRGLVLRWGGGDLPEKIYRAATKDNPNHVKMREGEDAVSFRDSLSNPVNKEQATMLPGRNYIEVDTGKLPPGSVKVDGGKVVDGKKMPDGHVSVKATPQQIVDATTGGGKFPKE</sequence>
<keyword evidence="2" id="KW-0732">Signal</keyword>
<dbReference type="PANTHER" id="PTHR32305">
    <property type="match status" value="1"/>
</dbReference>
<keyword evidence="5" id="KW-1185">Reference proteome</keyword>
<dbReference type="InterPro" id="IPR050708">
    <property type="entry name" value="T6SS_VgrG/RHS"/>
</dbReference>
<dbReference type="PANTHER" id="PTHR32305:SF15">
    <property type="entry name" value="PROTEIN RHSA-RELATED"/>
    <property type="match status" value="1"/>
</dbReference>
<dbReference type="InterPro" id="IPR035986">
    <property type="entry name" value="PKD_dom_sf"/>
</dbReference>
<keyword evidence="1" id="KW-0677">Repeat</keyword>
<dbReference type="Proteomes" id="UP000023435">
    <property type="component" value="Unassembled WGS sequence"/>
</dbReference>
<evidence type="ECO:0000313" key="4">
    <source>
        <dbReference type="EMBL" id="KWS05900.1"/>
    </source>
</evidence>
<feature type="signal peptide" evidence="2">
    <location>
        <begin position="1"/>
        <end position="22"/>
    </location>
</feature>
<dbReference type="OrthoDB" id="6904246at2"/>
<dbReference type="InterPro" id="IPR013783">
    <property type="entry name" value="Ig-like_fold"/>
</dbReference>
<proteinExistence type="predicted"/>
<dbReference type="Pfam" id="PF17957">
    <property type="entry name" value="Big_7"/>
    <property type="match status" value="1"/>
</dbReference>
<dbReference type="SUPFAM" id="SSF49299">
    <property type="entry name" value="PKD domain"/>
    <property type="match status" value="1"/>
</dbReference>
<evidence type="ECO:0000256" key="1">
    <source>
        <dbReference type="ARBA" id="ARBA00022737"/>
    </source>
</evidence>
<name>A0A120AHB3_9GAMM</name>
<evidence type="ECO:0000313" key="5">
    <source>
        <dbReference type="Proteomes" id="UP000023435"/>
    </source>
</evidence>
<dbReference type="Gene3D" id="2.60.40.10">
    <property type="entry name" value="Immunoglobulins"/>
    <property type="match status" value="1"/>
</dbReference>
<dbReference type="EMBL" id="JAJA02000001">
    <property type="protein sequence ID" value="KWS05900.1"/>
    <property type="molecule type" value="Genomic_DNA"/>
</dbReference>
<dbReference type="Pfam" id="PF25023">
    <property type="entry name" value="TEN_YD-shell"/>
    <property type="match status" value="2"/>
</dbReference>
<organism evidence="4 5">
    <name type="scientific">Lysobacter capsici AZ78</name>
    <dbReference type="NCBI Taxonomy" id="1444315"/>
    <lineage>
        <taxon>Bacteria</taxon>
        <taxon>Pseudomonadati</taxon>
        <taxon>Pseudomonadota</taxon>
        <taxon>Gammaproteobacteria</taxon>
        <taxon>Lysobacterales</taxon>
        <taxon>Lysobacteraceae</taxon>
        <taxon>Lysobacter</taxon>
    </lineage>
</organism>
<feature type="domain" description="Teneurin-like YD-shell" evidence="3">
    <location>
        <begin position="597"/>
        <end position="727"/>
    </location>
</feature>
<dbReference type="AlphaFoldDB" id="A0A120AHB3"/>
<protein>
    <submittedName>
        <fullName evidence="4">Wall associated protein</fullName>
    </submittedName>
</protein>
<reference evidence="4 5" key="1">
    <citation type="journal article" date="2014" name="Genome Announc.">
        <title>Draft Genome Sequence of Lysobacter capsici AZ78, a Bacterium Antagonistic to Plant-Pathogenic Oomycetes.</title>
        <authorList>
            <person name="Puopolo G."/>
            <person name="Sonego P."/>
            <person name="Engelen K."/>
            <person name="Pertot I."/>
        </authorList>
    </citation>
    <scope>NUCLEOTIDE SEQUENCE [LARGE SCALE GENOMIC DNA]</scope>
    <source>
        <strain evidence="4 5">AZ78</strain>
    </source>
</reference>
<evidence type="ECO:0000259" key="3">
    <source>
        <dbReference type="Pfam" id="PF25023"/>
    </source>
</evidence>
<comment type="caution">
    <text evidence="4">The sequence shown here is derived from an EMBL/GenBank/DDBJ whole genome shotgun (WGS) entry which is preliminary data.</text>
</comment>
<dbReference type="InterPro" id="IPR022385">
    <property type="entry name" value="Rhs_assc_core"/>
</dbReference>
<gene>
    <name evidence="4" type="ORF">AZ78_3454</name>
</gene>
<dbReference type="RefSeq" id="WP_051547431.1">
    <property type="nucleotide sequence ID" value="NZ_JAJA02000001.1"/>
</dbReference>
<feature type="chain" id="PRO_5007163702" evidence="2">
    <location>
        <begin position="23"/>
        <end position="1005"/>
    </location>
</feature>
<feature type="domain" description="Teneurin-like YD-shell" evidence="3">
    <location>
        <begin position="744"/>
        <end position="837"/>
    </location>
</feature>
<dbReference type="Gene3D" id="2.180.10.10">
    <property type="entry name" value="RHS repeat-associated core"/>
    <property type="match status" value="1"/>
</dbReference>
<dbReference type="NCBIfam" id="TIGR03696">
    <property type="entry name" value="Rhs_assc_core"/>
    <property type="match status" value="1"/>
</dbReference>
<accession>A0A120AHB3</accession>
<dbReference type="InterPro" id="IPR056823">
    <property type="entry name" value="TEN-like_YD-shell"/>
</dbReference>
<evidence type="ECO:0000256" key="2">
    <source>
        <dbReference type="SAM" id="SignalP"/>
    </source>
</evidence>